<dbReference type="Gene3D" id="3.40.50.720">
    <property type="entry name" value="NAD(P)-binding Rossmann-like Domain"/>
    <property type="match status" value="1"/>
</dbReference>
<evidence type="ECO:0000313" key="1">
    <source>
        <dbReference type="EMBL" id="CVK16955.1"/>
    </source>
</evidence>
<organism evidence="1 2">
    <name type="scientific">Apibacter mensalis</name>
    <dbReference type="NCBI Taxonomy" id="1586267"/>
    <lineage>
        <taxon>Bacteria</taxon>
        <taxon>Pseudomonadati</taxon>
        <taxon>Bacteroidota</taxon>
        <taxon>Flavobacteriia</taxon>
        <taxon>Flavobacteriales</taxon>
        <taxon>Weeksellaceae</taxon>
        <taxon>Apibacter</taxon>
    </lineage>
</organism>
<evidence type="ECO:0000313" key="2">
    <source>
        <dbReference type="Proteomes" id="UP000182761"/>
    </source>
</evidence>
<accession>A0A0X3ASA1</accession>
<keyword evidence="2" id="KW-1185">Reference proteome</keyword>
<dbReference type="STRING" id="1586267.GCA_001418685_01822"/>
<dbReference type="RefSeq" id="WP_055426133.1">
    <property type="nucleotide sequence ID" value="NZ_FCOR01000013.1"/>
</dbReference>
<protein>
    <submittedName>
        <fullName evidence="1">Uncharacterized protein</fullName>
    </submittedName>
</protein>
<dbReference type="OrthoDB" id="663900at2"/>
<dbReference type="Proteomes" id="UP000182761">
    <property type="component" value="Unassembled WGS sequence"/>
</dbReference>
<proteinExistence type="predicted"/>
<dbReference type="AlphaFoldDB" id="A0A0X3ASA1"/>
<dbReference type="EMBL" id="FCOR01000013">
    <property type="protein sequence ID" value="CVK16955.1"/>
    <property type="molecule type" value="Genomic_DNA"/>
</dbReference>
<name>A0A0X3ASA1_9FLAO</name>
<reference evidence="1 2" key="1">
    <citation type="submission" date="2016-01" db="EMBL/GenBank/DDBJ databases">
        <authorList>
            <person name="McClelland M."/>
            <person name="Jain A."/>
            <person name="Saraogi P."/>
            <person name="Mendelson R."/>
            <person name="Westerman R."/>
            <person name="SanMiguel P."/>
            <person name="Csonka L."/>
        </authorList>
    </citation>
    <scope>NUCLEOTIDE SEQUENCE [LARGE SCALE GENOMIC DNA]</scope>
    <source>
        <strain evidence="1 2">R-53146</strain>
    </source>
</reference>
<gene>
    <name evidence="1" type="ORF">Ga0061079_11329</name>
</gene>
<sequence length="84" mass="9350">MGEIIIFSIPGFALLETIKDIGIKKLEGKTVWDITNAFSSDAPVNGVIKLISSSEEFLSENVQKLIPLYHVVKAMNTIEVHLMY</sequence>